<evidence type="ECO:0000313" key="7">
    <source>
        <dbReference type="EMBL" id="ABI88168.1"/>
    </source>
</evidence>
<dbReference type="PANTHER" id="PTHR32322">
    <property type="entry name" value="INNER MEMBRANE TRANSPORTER"/>
    <property type="match status" value="1"/>
</dbReference>
<gene>
    <name evidence="7" type="ordered locus">Bamb_2612</name>
</gene>
<dbReference type="PANTHER" id="PTHR32322:SF9">
    <property type="entry name" value="AMINO-ACID METABOLITE EFFLUX PUMP-RELATED"/>
    <property type="match status" value="1"/>
</dbReference>
<dbReference type="KEGG" id="bam:Bamb_2612"/>
<evidence type="ECO:0000259" key="6">
    <source>
        <dbReference type="Pfam" id="PF00892"/>
    </source>
</evidence>
<dbReference type="Pfam" id="PF00892">
    <property type="entry name" value="EamA"/>
    <property type="match status" value="2"/>
</dbReference>
<feature type="domain" description="EamA" evidence="6">
    <location>
        <begin position="36"/>
        <end position="160"/>
    </location>
</feature>
<feature type="domain" description="EamA" evidence="6">
    <location>
        <begin position="171"/>
        <end position="310"/>
    </location>
</feature>
<name>Q0BCF5_BURCM</name>
<comment type="subcellular location">
    <subcellularLocation>
        <location evidence="1">Membrane</location>
        <topology evidence="1">Multi-pass membrane protein</topology>
    </subcellularLocation>
</comment>
<evidence type="ECO:0000256" key="2">
    <source>
        <dbReference type="ARBA" id="ARBA00022692"/>
    </source>
</evidence>
<dbReference type="eggNOG" id="COG0697">
    <property type="taxonomic scope" value="Bacteria"/>
</dbReference>
<feature type="transmembrane region" description="Helical" evidence="5">
    <location>
        <begin position="93"/>
        <end position="112"/>
    </location>
</feature>
<feature type="transmembrane region" description="Helical" evidence="5">
    <location>
        <begin position="146"/>
        <end position="164"/>
    </location>
</feature>
<evidence type="ECO:0000313" key="8">
    <source>
        <dbReference type="Proteomes" id="UP000000662"/>
    </source>
</evidence>
<feature type="transmembrane region" description="Helical" evidence="5">
    <location>
        <begin position="63"/>
        <end position="81"/>
    </location>
</feature>
<keyword evidence="8" id="KW-1185">Reference proteome</keyword>
<feature type="transmembrane region" description="Helical" evidence="5">
    <location>
        <begin position="226"/>
        <end position="256"/>
    </location>
</feature>
<protein>
    <recommendedName>
        <fullName evidence="6">EamA domain-containing protein</fullName>
    </recommendedName>
</protein>
<dbReference type="SUPFAM" id="SSF103481">
    <property type="entry name" value="Multidrug resistance efflux transporter EmrE"/>
    <property type="match status" value="2"/>
</dbReference>
<dbReference type="InterPro" id="IPR037185">
    <property type="entry name" value="EmrE-like"/>
</dbReference>
<reference evidence="7" key="1">
    <citation type="submission" date="2009-01" db="EMBL/GenBank/DDBJ databases">
        <title>Complete sequence of Chromosome 1 of Burkholderia cepacia AMMD.</title>
        <authorList>
            <consortium name="US DOE Joint Genome Institute"/>
            <person name="Copeland A."/>
            <person name="Lucas S."/>
            <person name="Lapidus A."/>
            <person name="Barry K."/>
            <person name="Detter J.C."/>
            <person name="Glavina del Rio T."/>
            <person name="Hammon N."/>
            <person name="Israni S."/>
            <person name="Pitluck S."/>
            <person name="Bruce D."/>
            <person name="Chain P."/>
            <person name="Malfatti S."/>
            <person name="Shin M."/>
            <person name="Vergez L."/>
            <person name="Schmutz J."/>
            <person name="Larimer F."/>
            <person name="Land M."/>
            <person name="Hauser L."/>
            <person name="Kyrpides N."/>
            <person name="Kim E."/>
            <person name="Parke J."/>
            <person name="Coenye T."/>
            <person name="Konstantinidis K."/>
            <person name="Ramette A."/>
            <person name="Tiedje J."/>
            <person name="Richardson P."/>
        </authorList>
    </citation>
    <scope>NUCLEOTIDE SEQUENCE [LARGE SCALE GENOMIC DNA]</scope>
    <source>
        <strain evidence="7">AMMD</strain>
    </source>
</reference>
<feature type="transmembrane region" description="Helical" evidence="5">
    <location>
        <begin position="293"/>
        <end position="312"/>
    </location>
</feature>
<evidence type="ECO:0000256" key="1">
    <source>
        <dbReference type="ARBA" id="ARBA00004141"/>
    </source>
</evidence>
<keyword evidence="4 5" id="KW-0472">Membrane</keyword>
<sequence>MRAARVSGRAAKPGRLSRFGTTIQNEETPMMAPKDLLLALVVILAWGVNFVVIKVGLHGMPPMLLGALRFTLAAVPAVFFVRRPQIPWRMLILYGATIQLGQFVFLFTGMYVGMPAGLASLVLQSQAFFTLVFAMLFLGERLRMENLIGLAIAAAGLAVIAAQGGRAMTLAGFLLTICSAAMWAIGNIVTKKVGRANLVSLVVWASLVPPVPFFLLSLWFEGPQRIGAALAGLDGASIFAVVYLAFVATLLGYGLWSRLMSRYPAAQVAQFSLLVPIVGLASSALLLDEHLTRAQLAGAALVMGGLAVNVFGGKLVRRFAAS</sequence>
<evidence type="ECO:0000256" key="3">
    <source>
        <dbReference type="ARBA" id="ARBA00022989"/>
    </source>
</evidence>
<dbReference type="GO" id="GO:0016020">
    <property type="term" value="C:membrane"/>
    <property type="evidence" value="ECO:0007669"/>
    <property type="project" value="UniProtKB-SubCell"/>
</dbReference>
<feature type="transmembrane region" description="Helical" evidence="5">
    <location>
        <begin position="201"/>
        <end position="220"/>
    </location>
</feature>
<dbReference type="EMBL" id="CP000440">
    <property type="protein sequence ID" value="ABI88168.1"/>
    <property type="molecule type" value="Genomic_DNA"/>
</dbReference>
<feature type="transmembrane region" description="Helical" evidence="5">
    <location>
        <begin position="170"/>
        <end position="189"/>
    </location>
</feature>
<dbReference type="Proteomes" id="UP000000662">
    <property type="component" value="Chromosome 1"/>
</dbReference>
<keyword evidence="3 5" id="KW-1133">Transmembrane helix</keyword>
<feature type="transmembrane region" description="Helical" evidence="5">
    <location>
        <begin position="36"/>
        <end position="57"/>
    </location>
</feature>
<feature type="transmembrane region" description="Helical" evidence="5">
    <location>
        <begin position="268"/>
        <end position="287"/>
    </location>
</feature>
<dbReference type="InterPro" id="IPR050638">
    <property type="entry name" value="AA-Vitamin_Transporters"/>
</dbReference>
<dbReference type="AlphaFoldDB" id="Q0BCF5"/>
<evidence type="ECO:0000256" key="5">
    <source>
        <dbReference type="SAM" id="Phobius"/>
    </source>
</evidence>
<organism evidence="7 8">
    <name type="scientific">Burkholderia ambifaria (strain ATCC BAA-244 / DSM 16087 / CCUG 44356 / LMG 19182 / AMMD)</name>
    <name type="common">Burkholderia cepacia (strain AMMD)</name>
    <dbReference type="NCBI Taxonomy" id="339670"/>
    <lineage>
        <taxon>Bacteria</taxon>
        <taxon>Pseudomonadati</taxon>
        <taxon>Pseudomonadota</taxon>
        <taxon>Betaproteobacteria</taxon>
        <taxon>Burkholderiales</taxon>
        <taxon>Burkholderiaceae</taxon>
        <taxon>Burkholderia</taxon>
        <taxon>Burkholderia cepacia complex</taxon>
    </lineage>
</organism>
<accession>Q0BCF5</accession>
<dbReference type="InterPro" id="IPR000620">
    <property type="entry name" value="EamA_dom"/>
</dbReference>
<keyword evidence="2 5" id="KW-0812">Transmembrane</keyword>
<evidence type="ECO:0000256" key="4">
    <source>
        <dbReference type="ARBA" id="ARBA00023136"/>
    </source>
</evidence>
<feature type="transmembrane region" description="Helical" evidence="5">
    <location>
        <begin position="118"/>
        <end position="139"/>
    </location>
</feature>
<proteinExistence type="predicted"/>